<dbReference type="SMART" id="SM00448">
    <property type="entry name" value="REC"/>
    <property type="match status" value="1"/>
</dbReference>
<evidence type="ECO:0000313" key="6">
    <source>
        <dbReference type="EMBL" id="SFF81511.1"/>
    </source>
</evidence>
<dbReference type="CDD" id="cd06170">
    <property type="entry name" value="LuxR_C_like"/>
    <property type="match status" value="1"/>
</dbReference>
<dbReference type="PRINTS" id="PR00038">
    <property type="entry name" value="HTHLUXR"/>
</dbReference>
<evidence type="ECO:0000313" key="7">
    <source>
        <dbReference type="Proteomes" id="UP000199323"/>
    </source>
</evidence>
<dbReference type="Pfam" id="PF00072">
    <property type="entry name" value="Response_reg"/>
    <property type="match status" value="1"/>
</dbReference>
<keyword evidence="2" id="KW-0238">DNA-binding</keyword>
<dbReference type="GO" id="GO:0003677">
    <property type="term" value="F:DNA binding"/>
    <property type="evidence" value="ECO:0007669"/>
    <property type="project" value="UniProtKB-KW"/>
</dbReference>
<protein>
    <submittedName>
        <fullName evidence="6">Two component transcriptional regulator, LuxR family</fullName>
    </submittedName>
</protein>
<dbReference type="Pfam" id="PF00196">
    <property type="entry name" value="GerE"/>
    <property type="match status" value="1"/>
</dbReference>
<dbReference type="SMART" id="SM00421">
    <property type="entry name" value="HTH_LUXR"/>
    <property type="match status" value="1"/>
</dbReference>
<organism evidence="6 7">
    <name type="scientific">Actinacidiphila alni</name>
    <dbReference type="NCBI Taxonomy" id="380248"/>
    <lineage>
        <taxon>Bacteria</taxon>
        <taxon>Bacillati</taxon>
        <taxon>Actinomycetota</taxon>
        <taxon>Actinomycetes</taxon>
        <taxon>Kitasatosporales</taxon>
        <taxon>Streptomycetaceae</taxon>
        <taxon>Actinacidiphila</taxon>
    </lineage>
</organism>
<dbReference type="Proteomes" id="UP000199323">
    <property type="component" value="Unassembled WGS sequence"/>
</dbReference>
<evidence type="ECO:0000259" key="5">
    <source>
        <dbReference type="PROSITE" id="PS50110"/>
    </source>
</evidence>
<keyword evidence="7" id="KW-1185">Reference proteome</keyword>
<dbReference type="OrthoDB" id="9808843at2"/>
<dbReference type="RefSeq" id="WP_093717455.1">
    <property type="nucleotide sequence ID" value="NZ_FONG01000030.1"/>
</dbReference>
<dbReference type="InterPro" id="IPR000792">
    <property type="entry name" value="Tscrpt_reg_LuxR_C"/>
</dbReference>
<dbReference type="PROSITE" id="PS50110">
    <property type="entry name" value="RESPONSE_REGULATORY"/>
    <property type="match status" value="1"/>
</dbReference>
<feature type="modified residue" description="4-aspartylphosphate" evidence="3">
    <location>
        <position position="60"/>
    </location>
</feature>
<dbReference type="PANTHER" id="PTHR43214">
    <property type="entry name" value="TWO-COMPONENT RESPONSE REGULATOR"/>
    <property type="match status" value="1"/>
</dbReference>
<dbReference type="Gene3D" id="3.40.50.2300">
    <property type="match status" value="1"/>
</dbReference>
<dbReference type="InterPro" id="IPR039420">
    <property type="entry name" value="WalR-like"/>
</dbReference>
<dbReference type="STRING" id="380248.SAMN05216251_13050"/>
<gene>
    <name evidence="6" type="ORF">SAMN05216251_13050</name>
</gene>
<evidence type="ECO:0000256" key="3">
    <source>
        <dbReference type="PROSITE-ProRule" id="PRU00169"/>
    </source>
</evidence>
<dbReference type="AlphaFoldDB" id="A0A1I2LWY9"/>
<name>A0A1I2LWY9_9ACTN</name>
<dbReference type="PROSITE" id="PS50043">
    <property type="entry name" value="HTH_LUXR_2"/>
    <property type="match status" value="1"/>
</dbReference>
<dbReference type="GO" id="GO:0006355">
    <property type="term" value="P:regulation of DNA-templated transcription"/>
    <property type="evidence" value="ECO:0007669"/>
    <property type="project" value="InterPro"/>
</dbReference>
<dbReference type="CDD" id="cd17535">
    <property type="entry name" value="REC_NarL-like"/>
    <property type="match status" value="1"/>
</dbReference>
<dbReference type="InterPro" id="IPR016032">
    <property type="entry name" value="Sig_transdc_resp-reg_C-effctor"/>
</dbReference>
<feature type="domain" description="HTH luxR-type" evidence="4">
    <location>
        <begin position="140"/>
        <end position="205"/>
    </location>
</feature>
<dbReference type="EMBL" id="FONG01000030">
    <property type="protein sequence ID" value="SFF81511.1"/>
    <property type="molecule type" value="Genomic_DNA"/>
</dbReference>
<evidence type="ECO:0000256" key="2">
    <source>
        <dbReference type="ARBA" id="ARBA00023125"/>
    </source>
</evidence>
<dbReference type="PANTHER" id="PTHR43214:SF42">
    <property type="entry name" value="TRANSCRIPTIONAL REGULATORY PROTEIN DESR"/>
    <property type="match status" value="1"/>
</dbReference>
<dbReference type="InterPro" id="IPR011006">
    <property type="entry name" value="CheY-like_superfamily"/>
</dbReference>
<reference evidence="6 7" key="1">
    <citation type="submission" date="2016-10" db="EMBL/GenBank/DDBJ databases">
        <authorList>
            <person name="de Groot N.N."/>
        </authorList>
    </citation>
    <scope>NUCLEOTIDE SEQUENCE [LARGE SCALE GENOMIC DNA]</scope>
    <source>
        <strain evidence="6 7">CGMCC 4.3510</strain>
    </source>
</reference>
<evidence type="ECO:0000259" key="4">
    <source>
        <dbReference type="PROSITE" id="PS50043"/>
    </source>
</evidence>
<keyword evidence="1 3" id="KW-0597">Phosphoprotein</keyword>
<dbReference type="SUPFAM" id="SSF52172">
    <property type="entry name" value="CheY-like"/>
    <property type="match status" value="1"/>
</dbReference>
<accession>A0A1I2LWY9</accession>
<proteinExistence type="predicted"/>
<evidence type="ECO:0000256" key="1">
    <source>
        <dbReference type="ARBA" id="ARBA00022553"/>
    </source>
</evidence>
<dbReference type="GO" id="GO:0000160">
    <property type="term" value="P:phosphorelay signal transduction system"/>
    <property type="evidence" value="ECO:0007669"/>
    <property type="project" value="InterPro"/>
</dbReference>
<dbReference type="SUPFAM" id="SSF46894">
    <property type="entry name" value="C-terminal effector domain of the bipartite response regulators"/>
    <property type="match status" value="1"/>
</dbReference>
<dbReference type="InterPro" id="IPR001789">
    <property type="entry name" value="Sig_transdc_resp-reg_receiver"/>
</dbReference>
<dbReference type="InterPro" id="IPR058245">
    <property type="entry name" value="NreC/VraR/RcsB-like_REC"/>
</dbReference>
<feature type="domain" description="Response regulatory" evidence="5">
    <location>
        <begin position="9"/>
        <end position="125"/>
    </location>
</feature>
<sequence>MTTATAVISVLLADGHRLFRSALAALLDREADLSVVAEAAWGDDALQEAELHRPDVALLDLDLPGMPALDVAAACHERTPGTHVLLLTAFARPADVKRALADGVDGVLLKDLAPGRLLSAVRALAAGDQVYEPSLVQDAVRARPGGPTPRETTVLRMVAEGSSIAEVAKSLSLSQGTVRNHVSSVIGRTGARNRIDAIRIARESGWL</sequence>